<evidence type="ECO:0000256" key="3">
    <source>
        <dbReference type="ARBA" id="ARBA00023125"/>
    </source>
</evidence>
<keyword evidence="9" id="KW-1185">Reference proteome</keyword>
<evidence type="ECO:0000259" key="6">
    <source>
        <dbReference type="PROSITE" id="PS51898"/>
    </source>
</evidence>
<dbReference type="InterPro" id="IPR044068">
    <property type="entry name" value="CB"/>
</dbReference>
<evidence type="ECO:0000256" key="4">
    <source>
        <dbReference type="ARBA" id="ARBA00023172"/>
    </source>
</evidence>
<dbReference type="PROSITE" id="PS51898">
    <property type="entry name" value="TYR_RECOMBINASE"/>
    <property type="match status" value="1"/>
</dbReference>
<feature type="domain" description="Tyr recombinase" evidence="6">
    <location>
        <begin position="122"/>
        <end position="310"/>
    </location>
</feature>
<dbReference type="GO" id="GO:0015074">
    <property type="term" value="P:DNA integration"/>
    <property type="evidence" value="ECO:0007669"/>
    <property type="project" value="UniProtKB-KW"/>
</dbReference>
<dbReference type="Proteomes" id="UP000190897">
    <property type="component" value="Unassembled WGS sequence"/>
</dbReference>
<keyword evidence="2" id="KW-0229">DNA integration</keyword>
<dbReference type="InterPro" id="IPR010998">
    <property type="entry name" value="Integrase_recombinase_N"/>
</dbReference>
<dbReference type="Pfam" id="PF00589">
    <property type="entry name" value="Phage_integrase"/>
    <property type="match status" value="1"/>
</dbReference>
<evidence type="ECO:0000256" key="5">
    <source>
        <dbReference type="PROSITE-ProRule" id="PRU01248"/>
    </source>
</evidence>
<dbReference type="SUPFAM" id="SSF56349">
    <property type="entry name" value="DNA breaking-rejoining enzymes"/>
    <property type="match status" value="1"/>
</dbReference>
<protein>
    <submittedName>
        <fullName evidence="8">Site-specific recombinase XerD</fullName>
    </submittedName>
</protein>
<dbReference type="RefSeq" id="WP_082215735.1">
    <property type="nucleotide sequence ID" value="NZ_FUZA01000003.1"/>
</dbReference>
<name>A0A1T5FI77_9BACT</name>
<evidence type="ECO:0000313" key="9">
    <source>
        <dbReference type="Proteomes" id="UP000190897"/>
    </source>
</evidence>
<dbReference type="OrthoDB" id="107900at2"/>
<evidence type="ECO:0000256" key="2">
    <source>
        <dbReference type="ARBA" id="ARBA00022908"/>
    </source>
</evidence>
<dbReference type="InterPro" id="IPR050090">
    <property type="entry name" value="Tyrosine_recombinase_XerCD"/>
</dbReference>
<organism evidence="8 9">
    <name type="scientific">Dyadobacter psychrophilus</name>
    <dbReference type="NCBI Taxonomy" id="651661"/>
    <lineage>
        <taxon>Bacteria</taxon>
        <taxon>Pseudomonadati</taxon>
        <taxon>Bacteroidota</taxon>
        <taxon>Cytophagia</taxon>
        <taxon>Cytophagales</taxon>
        <taxon>Spirosomataceae</taxon>
        <taxon>Dyadobacter</taxon>
    </lineage>
</organism>
<proteinExistence type="predicted"/>
<feature type="domain" description="Core-binding (CB)" evidence="7">
    <location>
        <begin position="5"/>
        <end position="98"/>
    </location>
</feature>
<dbReference type="PANTHER" id="PTHR30349">
    <property type="entry name" value="PHAGE INTEGRASE-RELATED"/>
    <property type="match status" value="1"/>
</dbReference>
<gene>
    <name evidence="8" type="ORF">SAMN05660293_03234</name>
</gene>
<keyword evidence="3 5" id="KW-0238">DNA-binding</keyword>
<dbReference type="AlphaFoldDB" id="A0A1T5FI77"/>
<sequence length="336" mass="38741">MKDTAFISVWIKRFLLEYLVTTRNLSKNTQLSYRDTFRLLLPFVATNSRKPVDLLLVEDTDPVTVRTFLSDLETQRGCSIATRNQRLSAIHAFGRFVGMHSPEHLEWCRQIQLIPIKRAEHTLITYLEKQEMDALLNAPNRSNRQEQRDYALLLFLYNTGARADEAAQLKIGDLNISGSSKKELTTVLIKGKGNKPRRCPLWQKTVDELRNIIGQRSPLEPVFLNRLRQPITRFGIHNIVRRYVNRVIEQHPQLTLKRVSPHTIRHTTATHLLQAGVDINTIRAWLGHVSINTTNVYAEVNMEMKARALACCEIEGDKTPTHWRNDKGLMSFLENI</sequence>
<dbReference type="Pfam" id="PF02899">
    <property type="entry name" value="Phage_int_SAM_1"/>
    <property type="match status" value="1"/>
</dbReference>
<evidence type="ECO:0000259" key="7">
    <source>
        <dbReference type="PROSITE" id="PS51900"/>
    </source>
</evidence>
<dbReference type="Gene3D" id="1.10.443.10">
    <property type="entry name" value="Intergrase catalytic core"/>
    <property type="match status" value="1"/>
</dbReference>
<dbReference type="InterPro" id="IPR011010">
    <property type="entry name" value="DNA_brk_join_enz"/>
</dbReference>
<dbReference type="InterPro" id="IPR002104">
    <property type="entry name" value="Integrase_catalytic"/>
</dbReference>
<dbReference type="GO" id="GO:0006310">
    <property type="term" value="P:DNA recombination"/>
    <property type="evidence" value="ECO:0007669"/>
    <property type="project" value="UniProtKB-KW"/>
</dbReference>
<evidence type="ECO:0000256" key="1">
    <source>
        <dbReference type="ARBA" id="ARBA00022829"/>
    </source>
</evidence>
<dbReference type="InterPro" id="IPR013762">
    <property type="entry name" value="Integrase-like_cat_sf"/>
</dbReference>
<keyword evidence="4" id="KW-0233">DNA recombination</keyword>
<dbReference type="PANTHER" id="PTHR30349:SF81">
    <property type="entry name" value="TYROSINE RECOMBINASE XERC"/>
    <property type="match status" value="1"/>
</dbReference>
<dbReference type="GO" id="GO:0003677">
    <property type="term" value="F:DNA binding"/>
    <property type="evidence" value="ECO:0007669"/>
    <property type="project" value="UniProtKB-UniRule"/>
</dbReference>
<dbReference type="STRING" id="651661.SAMN05660293_03234"/>
<dbReference type="PROSITE" id="PS51900">
    <property type="entry name" value="CB"/>
    <property type="match status" value="1"/>
</dbReference>
<reference evidence="9" key="1">
    <citation type="submission" date="2017-02" db="EMBL/GenBank/DDBJ databases">
        <authorList>
            <person name="Varghese N."/>
            <person name="Submissions S."/>
        </authorList>
    </citation>
    <scope>NUCLEOTIDE SEQUENCE [LARGE SCALE GENOMIC DNA]</scope>
    <source>
        <strain evidence="9">DSM 22270</strain>
    </source>
</reference>
<dbReference type="GO" id="GO:0007059">
    <property type="term" value="P:chromosome segregation"/>
    <property type="evidence" value="ECO:0007669"/>
    <property type="project" value="UniProtKB-KW"/>
</dbReference>
<dbReference type="EMBL" id="FUZA01000003">
    <property type="protein sequence ID" value="SKB95788.1"/>
    <property type="molecule type" value="Genomic_DNA"/>
</dbReference>
<dbReference type="Gene3D" id="1.10.150.130">
    <property type="match status" value="1"/>
</dbReference>
<dbReference type="InterPro" id="IPR004107">
    <property type="entry name" value="Integrase_SAM-like_N"/>
</dbReference>
<keyword evidence="1" id="KW-0159">Chromosome partition</keyword>
<accession>A0A1T5FI77</accession>
<evidence type="ECO:0000313" key="8">
    <source>
        <dbReference type="EMBL" id="SKB95788.1"/>
    </source>
</evidence>